<evidence type="ECO:0000313" key="3">
    <source>
        <dbReference type="EMBL" id="OBZ85172.1"/>
    </source>
</evidence>
<reference evidence="3 4" key="1">
    <citation type="submission" date="2016-03" db="EMBL/GenBank/DDBJ databases">
        <title>Choanephora cucurbitarum.</title>
        <authorList>
            <person name="Min B."/>
            <person name="Park H."/>
            <person name="Park J.-H."/>
            <person name="Shin H.-D."/>
            <person name="Choi I.-G."/>
        </authorList>
    </citation>
    <scope>NUCLEOTIDE SEQUENCE [LARGE SCALE GENOMIC DNA]</scope>
    <source>
        <strain evidence="3 4">KUS-F28377</strain>
    </source>
</reference>
<dbReference type="EMBL" id="LUGH01000425">
    <property type="protein sequence ID" value="OBZ85172.1"/>
    <property type="molecule type" value="Genomic_DNA"/>
</dbReference>
<keyword evidence="4" id="KW-1185">Reference proteome</keyword>
<dbReference type="GO" id="GO:0005739">
    <property type="term" value="C:mitochondrion"/>
    <property type="evidence" value="ECO:0007669"/>
    <property type="project" value="TreeGrafter"/>
</dbReference>
<dbReference type="InParanoid" id="A0A1C7N7V2"/>
<dbReference type="Proteomes" id="UP000093000">
    <property type="component" value="Unassembled WGS sequence"/>
</dbReference>
<dbReference type="AlphaFoldDB" id="A0A1C7N7V2"/>
<dbReference type="PANTHER" id="PTHR21193:SF3">
    <property type="entry name" value="OXIDOREDUCTASE-LIKE DOMAIN-CONTAINING PROTEIN 1"/>
    <property type="match status" value="1"/>
</dbReference>
<evidence type="ECO:0000259" key="2">
    <source>
        <dbReference type="Pfam" id="PF09791"/>
    </source>
</evidence>
<protein>
    <recommendedName>
        <fullName evidence="2">Oxidoreductase-like domain-containing protein</fullName>
    </recommendedName>
</protein>
<dbReference type="Pfam" id="PF09791">
    <property type="entry name" value="Oxidored-like"/>
    <property type="match status" value="1"/>
</dbReference>
<evidence type="ECO:0000313" key="4">
    <source>
        <dbReference type="Proteomes" id="UP000093000"/>
    </source>
</evidence>
<dbReference type="OrthoDB" id="10064411at2759"/>
<dbReference type="PANTHER" id="PTHR21193">
    <property type="entry name" value="OXIDOREDUCTASE-LIKE DOMAIN-CONTAINING PROTEIN 1"/>
    <property type="match status" value="1"/>
</dbReference>
<organism evidence="3 4">
    <name type="scientific">Choanephora cucurbitarum</name>
    <dbReference type="NCBI Taxonomy" id="101091"/>
    <lineage>
        <taxon>Eukaryota</taxon>
        <taxon>Fungi</taxon>
        <taxon>Fungi incertae sedis</taxon>
        <taxon>Mucoromycota</taxon>
        <taxon>Mucoromycotina</taxon>
        <taxon>Mucoromycetes</taxon>
        <taxon>Mucorales</taxon>
        <taxon>Mucorineae</taxon>
        <taxon>Choanephoraceae</taxon>
        <taxon>Choanephoroideae</taxon>
        <taxon>Choanephora</taxon>
    </lineage>
</organism>
<name>A0A1C7N7V2_9FUNG</name>
<dbReference type="InterPro" id="IPR039251">
    <property type="entry name" value="OXLD1"/>
</dbReference>
<dbReference type="STRING" id="101091.A0A1C7N7V2"/>
<dbReference type="InterPro" id="IPR019180">
    <property type="entry name" value="Oxidoreductase-like_N"/>
</dbReference>
<evidence type="ECO:0000256" key="1">
    <source>
        <dbReference type="SAM" id="MobiDB-lite"/>
    </source>
</evidence>
<gene>
    <name evidence="3" type="ORF">A0J61_06772</name>
</gene>
<sequence>MSRLFIRSLSYRRTPHYNGWWDLILNKASLPTAMATERMPLSIPFEAIEPTQTATTTAVASQSNVVYLKGKQIQLPQKPASPDNCCMSGCVHCVWDLYQEDMEEYNEKKREIRDQFKEAGEPLPPELQKRQDDQAEEMDPTMKAFLEMEKKLKR</sequence>
<feature type="domain" description="Oxidoreductase-like" evidence="2">
    <location>
        <begin position="73"/>
        <end position="113"/>
    </location>
</feature>
<proteinExistence type="predicted"/>
<accession>A0A1C7N7V2</accession>
<comment type="caution">
    <text evidence="3">The sequence shown here is derived from an EMBL/GenBank/DDBJ whole genome shotgun (WGS) entry which is preliminary data.</text>
</comment>
<feature type="region of interest" description="Disordered" evidence="1">
    <location>
        <begin position="114"/>
        <end position="141"/>
    </location>
</feature>